<proteinExistence type="predicted"/>
<sequence>MLARTDTQLFAYDLDRAIDGETDATVFAAPWPWRVGTSSASPDLSFAVFSGVHAVQAVDAGGGMRWEVRHSCWEGSCLAQHGSYAEYADDRDHRHPESGSARVSGDGRTVWLHLRGPLPGDELPSDHDPWGGHEQWLVVDAADAGVLGRIATDTDAGGSFQFPHPDPSRMALNVGEGQDGSVIWLGQLKDGRLQAEHIGQDDEMLIGILPSGRTYATIGHSAEEELSLHRFDDTKVIGTLLAMQHSAHEDKDVVRWEAKEIGAVDERTIVVATGIASISGIRATEVEHWLVDVDTLQARGPIHYPDGTPPSVVGIGKSRWMTKTPGVKLGFDVWTCP</sequence>
<reference evidence="1" key="1">
    <citation type="submission" date="2021-01" db="EMBL/GenBank/DDBJ databases">
        <title>Whole genome shotgun sequence of Rhizocola hellebori NBRC 109834.</title>
        <authorList>
            <person name="Komaki H."/>
            <person name="Tamura T."/>
        </authorList>
    </citation>
    <scope>NUCLEOTIDE SEQUENCE</scope>
    <source>
        <strain evidence="1">NBRC 109834</strain>
    </source>
</reference>
<dbReference type="AlphaFoldDB" id="A0A8J3Q867"/>
<organism evidence="1 2">
    <name type="scientific">Rhizocola hellebori</name>
    <dbReference type="NCBI Taxonomy" id="1392758"/>
    <lineage>
        <taxon>Bacteria</taxon>
        <taxon>Bacillati</taxon>
        <taxon>Actinomycetota</taxon>
        <taxon>Actinomycetes</taxon>
        <taxon>Micromonosporales</taxon>
        <taxon>Micromonosporaceae</taxon>
        <taxon>Rhizocola</taxon>
    </lineage>
</organism>
<dbReference type="Proteomes" id="UP000612899">
    <property type="component" value="Unassembled WGS sequence"/>
</dbReference>
<evidence type="ECO:0000313" key="2">
    <source>
        <dbReference type="Proteomes" id="UP000612899"/>
    </source>
</evidence>
<name>A0A8J3Q867_9ACTN</name>
<accession>A0A8J3Q867</accession>
<comment type="caution">
    <text evidence="1">The sequence shown here is derived from an EMBL/GenBank/DDBJ whole genome shotgun (WGS) entry which is preliminary data.</text>
</comment>
<evidence type="ECO:0000313" key="1">
    <source>
        <dbReference type="EMBL" id="GIH05640.1"/>
    </source>
</evidence>
<keyword evidence="2" id="KW-1185">Reference proteome</keyword>
<protein>
    <submittedName>
        <fullName evidence="1">Uncharacterized protein</fullName>
    </submittedName>
</protein>
<dbReference type="EMBL" id="BONY01000020">
    <property type="protein sequence ID" value="GIH05640.1"/>
    <property type="molecule type" value="Genomic_DNA"/>
</dbReference>
<gene>
    <name evidence="1" type="ORF">Rhe02_37070</name>
</gene>